<dbReference type="Gene3D" id="3.30.160.60">
    <property type="entry name" value="Classic Zinc Finger"/>
    <property type="match status" value="8"/>
</dbReference>
<comment type="similarity">
    <text evidence="2">Belongs to the EXO70 family.</text>
</comment>
<dbReference type="FunFam" id="3.30.160.60:FF:001289">
    <property type="entry name" value="Zinc finger protein 574"/>
    <property type="match status" value="1"/>
</dbReference>
<evidence type="ECO:0000313" key="15">
    <source>
        <dbReference type="EMBL" id="KAH0812158.1"/>
    </source>
</evidence>
<evidence type="ECO:0000256" key="13">
    <source>
        <dbReference type="PROSITE-ProRule" id="PRU00042"/>
    </source>
</evidence>
<accession>A0A8J6HCX3</accession>
<evidence type="ECO:0000256" key="4">
    <source>
        <dbReference type="ARBA" id="ARBA00022448"/>
    </source>
</evidence>
<keyword evidence="6" id="KW-0677">Repeat</keyword>
<dbReference type="SUPFAM" id="SSF57667">
    <property type="entry name" value="beta-beta-alpha zinc fingers"/>
    <property type="match status" value="5"/>
</dbReference>
<dbReference type="GO" id="GO:0006887">
    <property type="term" value="P:exocytosis"/>
    <property type="evidence" value="ECO:0007669"/>
    <property type="project" value="InterPro"/>
</dbReference>
<evidence type="ECO:0000256" key="6">
    <source>
        <dbReference type="ARBA" id="ARBA00022737"/>
    </source>
</evidence>
<feature type="domain" description="C2H2-type" evidence="14">
    <location>
        <begin position="896"/>
        <end position="924"/>
    </location>
</feature>
<dbReference type="AlphaFoldDB" id="A0A8J6HCX3"/>
<feature type="domain" description="C2H2-type" evidence="14">
    <location>
        <begin position="1009"/>
        <end position="1036"/>
    </location>
</feature>
<evidence type="ECO:0000256" key="3">
    <source>
        <dbReference type="ARBA" id="ARBA00006991"/>
    </source>
</evidence>
<dbReference type="GO" id="GO:0008270">
    <property type="term" value="F:zinc ion binding"/>
    <property type="evidence" value="ECO:0007669"/>
    <property type="project" value="UniProtKB-KW"/>
</dbReference>
<keyword evidence="12" id="KW-0539">Nucleus</keyword>
<feature type="domain" description="C2H2-type" evidence="14">
    <location>
        <begin position="1037"/>
        <end position="1064"/>
    </location>
</feature>
<comment type="subcellular location">
    <subcellularLocation>
        <location evidence="1">Nucleus</location>
    </subcellularLocation>
</comment>
<dbReference type="Pfam" id="PF13894">
    <property type="entry name" value="zf-C2H2_4"/>
    <property type="match status" value="1"/>
</dbReference>
<dbReference type="GO" id="GO:0000978">
    <property type="term" value="F:RNA polymerase II cis-regulatory region sequence-specific DNA binding"/>
    <property type="evidence" value="ECO:0007669"/>
    <property type="project" value="TreeGrafter"/>
</dbReference>
<organism evidence="15 16">
    <name type="scientific">Tenebrio molitor</name>
    <name type="common">Yellow mealworm beetle</name>
    <dbReference type="NCBI Taxonomy" id="7067"/>
    <lineage>
        <taxon>Eukaryota</taxon>
        <taxon>Metazoa</taxon>
        <taxon>Ecdysozoa</taxon>
        <taxon>Arthropoda</taxon>
        <taxon>Hexapoda</taxon>
        <taxon>Insecta</taxon>
        <taxon>Pterygota</taxon>
        <taxon>Neoptera</taxon>
        <taxon>Endopterygota</taxon>
        <taxon>Coleoptera</taxon>
        <taxon>Polyphaga</taxon>
        <taxon>Cucujiformia</taxon>
        <taxon>Tenebrionidae</taxon>
        <taxon>Tenebrio</taxon>
    </lineage>
</organism>
<dbReference type="Gene3D" id="1.20.1280.170">
    <property type="entry name" value="Exocyst complex component Exo70"/>
    <property type="match status" value="2"/>
</dbReference>
<dbReference type="InterPro" id="IPR013087">
    <property type="entry name" value="Znf_C2H2_type"/>
</dbReference>
<sequence length="1066" mass="123521">MDENQFSLKENFEFFQKTEQWIGASFRVNCAILKTKTYKGRKPEKANLSLLTERLKKSSQLTKGIDTILNTFEERLSRLEDTILPVYNDTENLQKSQQNIDRTLVLLDNVISYYNVPSEVESVIEKGPGEGGVDLEEYLHSLNRLSKAQKYFEKHIPQSVELENVSTLFLKGSDKLNSEFKTILDKYNTPMLPVVLLDLINLDGNKELKLPPVQIPEHTKSYLIKVANWLLDNGRDEYLTVYGKVRGAVLQRSLTMLRNHQKSVSGGSVHGVASSPMLRPKFQNRHEATRKPSTRRLHHAFERKANRMLLKASQTFEHSTGLTLGTRRASSHLDASYNGEEYDNEQEMENYLICVIALHKLMQVEQSLIKGIIASAHQPRVFELIVREAMDTIVQDGENIVSRAKKCISRHDFGTVLVVFPILKQLRSLKPEFERTVEECDLNVKSKFDSILGMLHSTGSKALEDFIESLRSDSVTQLPSDGTVHELTSNVIMFLEQLLDYTDTIGMVLAQDPSYARQLDKLKAADINKALLGLYIKKVLVQLNHTLISKSEQYNDAALKAIFRLNNNNYVLKSLQRSSLLELYLISEPKCEEYYYTSIQEHKKAYSQSWGKLLNYIWCDESPGNLFHGEKLRDKDRAVIKEKFAGFNKEIEDIAKVQRGYSIPDVELRESIKRDNKELVIPKYNSFYNTYATVQFTKNPEKYIKHKPDEVSAVIDRFFDVAAAEGESPLVSCDKFINDNCHFRDVDVDIDSWLSYVYLDNSNDKFRYQCPICLDKFRQKSHLQKHKRLHDVAPHFPEHETPFIIDIISEQFPCVNCRAIFKQKRMLSAHVKSEHAGKSFICEICTKDFKTKQQLRTHETVHSEVNPFECNFCHKKFKRKPLLNAHLKSHNDVREHECLMCNKQFKFKQQLQKHVLLVHTDIKPFCCAACGKSFKLKQTLQNHEKVHSETKEFVCEICYKAFKLKQQLMNHLKMHSNVKPFQCEDCDKSFKFKQQLQNHQLVHSGDKPFSCEYCGKAFTFKQQLQVHVKIHLDLKEFQCDVCDKEFRTKQQLQVHLKTHKKDAGFE</sequence>
<dbReference type="Pfam" id="PF20669">
    <property type="entry name" value="Exo70_N"/>
    <property type="match status" value="1"/>
</dbReference>
<dbReference type="PANTHER" id="PTHR24404">
    <property type="entry name" value="ZINC FINGER PROTEIN"/>
    <property type="match status" value="1"/>
</dbReference>
<feature type="domain" description="C2H2-type" evidence="14">
    <location>
        <begin position="768"/>
        <end position="790"/>
    </location>
</feature>
<dbReference type="PROSITE" id="PS50157">
    <property type="entry name" value="ZINC_FINGER_C2H2_2"/>
    <property type="match status" value="10"/>
</dbReference>
<reference evidence="15" key="2">
    <citation type="submission" date="2021-08" db="EMBL/GenBank/DDBJ databases">
        <authorList>
            <person name="Eriksson T."/>
        </authorList>
    </citation>
    <scope>NUCLEOTIDE SEQUENCE</scope>
    <source>
        <strain evidence="15">Stoneville</strain>
        <tissue evidence="15">Whole head</tissue>
    </source>
</reference>
<dbReference type="Pfam" id="PF00096">
    <property type="entry name" value="zf-C2H2"/>
    <property type="match status" value="6"/>
</dbReference>
<dbReference type="InterPro" id="IPR046364">
    <property type="entry name" value="Exo70_C"/>
</dbReference>
<evidence type="ECO:0000256" key="1">
    <source>
        <dbReference type="ARBA" id="ARBA00004123"/>
    </source>
</evidence>
<evidence type="ECO:0000256" key="8">
    <source>
        <dbReference type="ARBA" id="ARBA00022833"/>
    </source>
</evidence>
<keyword evidence="4" id="KW-0813">Transport</keyword>
<evidence type="ECO:0000256" key="2">
    <source>
        <dbReference type="ARBA" id="ARBA00006756"/>
    </source>
</evidence>
<keyword evidence="10" id="KW-0238">DNA-binding</keyword>
<dbReference type="InterPro" id="IPR050589">
    <property type="entry name" value="Ikaros_C2H2-ZF"/>
</dbReference>
<dbReference type="InterPro" id="IPR016159">
    <property type="entry name" value="Cullin_repeat-like_dom_sf"/>
</dbReference>
<comment type="similarity">
    <text evidence="3">Belongs to the krueppel C2H2-type zinc-finger protein family.</text>
</comment>
<evidence type="ECO:0000313" key="16">
    <source>
        <dbReference type="Proteomes" id="UP000719412"/>
    </source>
</evidence>
<dbReference type="SMART" id="SM00355">
    <property type="entry name" value="ZnF_C2H2"/>
    <property type="match status" value="10"/>
</dbReference>
<dbReference type="GO" id="GO:0000145">
    <property type="term" value="C:exocyst"/>
    <property type="evidence" value="ECO:0007669"/>
    <property type="project" value="InterPro"/>
</dbReference>
<feature type="domain" description="C2H2-type" evidence="14">
    <location>
        <begin position="981"/>
        <end position="1008"/>
    </location>
</feature>
<evidence type="ECO:0000256" key="10">
    <source>
        <dbReference type="ARBA" id="ARBA00023125"/>
    </source>
</evidence>
<dbReference type="GO" id="GO:0005546">
    <property type="term" value="F:phosphatidylinositol-4,5-bisphosphate binding"/>
    <property type="evidence" value="ECO:0007669"/>
    <property type="project" value="InterPro"/>
</dbReference>
<dbReference type="PANTHER" id="PTHR24404:SF114">
    <property type="entry name" value="KLUMPFUSS, ISOFORM B-RELATED"/>
    <property type="match status" value="1"/>
</dbReference>
<evidence type="ECO:0000256" key="12">
    <source>
        <dbReference type="ARBA" id="ARBA00023242"/>
    </source>
</evidence>
<dbReference type="Proteomes" id="UP000719412">
    <property type="component" value="Unassembled WGS sequence"/>
</dbReference>
<evidence type="ECO:0000259" key="14">
    <source>
        <dbReference type="PROSITE" id="PS50157"/>
    </source>
</evidence>
<comment type="caution">
    <text evidence="15">The sequence shown here is derived from an EMBL/GenBank/DDBJ whole genome shotgun (WGS) entry which is preliminary data.</text>
</comment>
<keyword evidence="9" id="KW-0805">Transcription regulation</keyword>
<keyword evidence="16" id="KW-1185">Reference proteome</keyword>
<dbReference type="GO" id="GO:0006357">
    <property type="term" value="P:regulation of transcription by RNA polymerase II"/>
    <property type="evidence" value="ECO:0007669"/>
    <property type="project" value="UniProtKB-ARBA"/>
</dbReference>
<evidence type="ECO:0000256" key="9">
    <source>
        <dbReference type="ARBA" id="ARBA00023015"/>
    </source>
</evidence>
<gene>
    <name evidence="15" type="ORF">GEV33_010634</name>
</gene>
<proteinExistence type="inferred from homology"/>
<feature type="domain" description="C2H2-type" evidence="14">
    <location>
        <begin position="925"/>
        <end position="952"/>
    </location>
</feature>
<dbReference type="FunFam" id="3.30.160.60:FF:001480">
    <property type="entry name" value="Si:cabz01071911.3"/>
    <property type="match status" value="1"/>
</dbReference>
<reference evidence="15" key="1">
    <citation type="journal article" date="2020" name="J Insects Food Feed">
        <title>The yellow mealworm (Tenebrio molitor) genome: a resource for the emerging insects as food and feed industry.</title>
        <authorList>
            <person name="Eriksson T."/>
            <person name="Andere A."/>
            <person name="Kelstrup H."/>
            <person name="Emery V."/>
            <person name="Picard C."/>
        </authorList>
    </citation>
    <scope>NUCLEOTIDE SEQUENCE</scope>
    <source>
        <strain evidence="15">Stoneville</strain>
        <tissue evidence="15">Whole head</tissue>
    </source>
</reference>
<feature type="domain" description="C2H2-type" evidence="14">
    <location>
        <begin position="840"/>
        <end position="867"/>
    </location>
</feature>
<dbReference type="FunFam" id="3.30.160.60:FF:000446">
    <property type="entry name" value="Zinc finger protein"/>
    <property type="match status" value="1"/>
</dbReference>
<dbReference type="InterPro" id="IPR036236">
    <property type="entry name" value="Znf_C2H2_sf"/>
</dbReference>
<keyword evidence="11" id="KW-0804">Transcription</keyword>
<evidence type="ECO:0000256" key="7">
    <source>
        <dbReference type="ARBA" id="ARBA00022771"/>
    </source>
</evidence>
<feature type="domain" description="C2H2-type" evidence="14">
    <location>
        <begin position="812"/>
        <end position="840"/>
    </location>
</feature>
<dbReference type="GO" id="GO:0003700">
    <property type="term" value="F:DNA-binding transcription factor activity"/>
    <property type="evidence" value="ECO:0007669"/>
    <property type="project" value="TreeGrafter"/>
</dbReference>
<feature type="domain" description="C2H2-type" evidence="14">
    <location>
        <begin position="868"/>
        <end position="895"/>
    </location>
</feature>
<dbReference type="FunFam" id="3.30.160.60:FF:000030">
    <property type="entry name" value="Zinc finger protein 628"/>
    <property type="match status" value="1"/>
</dbReference>
<keyword evidence="7 13" id="KW-0863">Zinc-finger</keyword>
<keyword evidence="5" id="KW-0479">Metal-binding</keyword>
<feature type="domain" description="C2H2-type" evidence="14">
    <location>
        <begin position="953"/>
        <end position="980"/>
    </location>
</feature>
<name>A0A8J6HCX3_TENMO</name>
<evidence type="ECO:0000256" key="11">
    <source>
        <dbReference type="ARBA" id="ARBA00023163"/>
    </source>
</evidence>
<dbReference type="EMBL" id="JABDTM020026248">
    <property type="protein sequence ID" value="KAH0812158.1"/>
    <property type="molecule type" value="Genomic_DNA"/>
</dbReference>
<evidence type="ECO:0000256" key="5">
    <source>
        <dbReference type="ARBA" id="ARBA00022723"/>
    </source>
</evidence>
<dbReference type="Pfam" id="PF03081">
    <property type="entry name" value="Exo70_C"/>
    <property type="match status" value="1"/>
</dbReference>
<dbReference type="GO" id="GO:0005634">
    <property type="term" value="C:nucleus"/>
    <property type="evidence" value="ECO:0007669"/>
    <property type="project" value="UniProtKB-SubCell"/>
</dbReference>
<dbReference type="SUPFAM" id="SSF74788">
    <property type="entry name" value="Cullin repeat-like"/>
    <property type="match status" value="1"/>
</dbReference>
<dbReference type="PROSITE" id="PS00028">
    <property type="entry name" value="ZINC_FINGER_C2H2_1"/>
    <property type="match status" value="10"/>
</dbReference>
<protein>
    <recommendedName>
        <fullName evidence="14">C2H2-type domain-containing protein</fullName>
    </recommendedName>
</protein>
<keyword evidence="8" id="KW-0862">Zinc</keyword>